<reference evidence="1" key="2">
    <citation type="submission" date="2021-01" db="EMBL/GenBank/DDBJ databases">
        <authorList>
            <person name="Mieszkin S."/>
            <person name="Pouder E."/>
            <person name="Alain K."/>
        </authorList>
    </citation>
    <scope>NUCLEOTIDE SEQUENCE</scope>
    <source>
        <strain evidence="1">HW T2.11</strain>
    </source>
</reference>
<dbReference type="AlphaFoldDB" id="A0A963YWJ9"/>
<reference evidence="1" key="1">
    <citation type="journal article" date="2021" name="Microorganisms">
        <title>Acidisoma silvae sp. nov. and Acidisomacellulosilytica sp. nov., Two Acidophilic Bacteria Isolated from Decaying Wood, Hydrolyzing Cellulose and Producing Poly-3-hydroxybutyrate.</title>
        <authorList>
            <person name="Mieszkin S."/>
            <person name="Pouder E."/>
            <person name="Uroz S."/>
            <person name="Simon-Colin C."/>
            <person name="Alain K."/>
        </authorList>
    </citation>
    <scope>NUCLEOTIDE SEQUENCE</scope>
    <source>
        <strain evidence="1">HW T2.11</strain>
    </source>
</reference>
<dbReference type="RefSeq" id="WP_227324092.1">
    <property type="nucleotide sequence ID" value="NZ_JAESVB010000036.1"/>
</dbReference>
<dbReference type="Proteomes" id="UP000708298">
    <property type="component" value="Unassembled WGS sequence"/>
</dbReference>
<gene>
    <name evidence="1" type="ORF">ASILVAE211_24955</name>
</gene>
<comment type="caution">
    <text evidence="1">The sequence shown here is derived from an EMBL/GenBank/DDBJ whole genome shotgun (WGS) entry which is preliminary data.</text>
</comment>
<proteinExistence type="predicted"/>
<evidence type="ECO:0000313" key="2">
    <source>
        <dbReference type="Proteomes" id="UP000708298"/>
    </source>
</evidence>
<organism evidence="1 2">
    <name type="scientific">Acidisoma silvae</name>
    <dbReference type="NCBI Taxonomy" id="2802396"/>
    <lineage>
        <taxon>Bacteria</taxon>
        <taxon>Pseudomonadati</taxon>
        <taxon>Pseudomonadota</taxon>
        <taxon>Alphaproteobacteria</taxon>
        <taxon>Acetobacterales</taxon>
        <taxon>Acidocellaceae</taxon>
        <taxon>Acidisoma</taxon>
    </lineage>
</organism>
<accession>A0A963YWJ9</accession>
<sequence>MSDLTETFIQMASEQLAIAKAAYSRGNTGEESAALRACGEAIDAAERQVAHEAAQIMANQDAILAKAKTHPKLFRAVLKAHGMID</sequence>
<name>A0A963YWJ9_9PROT</name>
<protein>
    <submittedName>
        <fullName evidence="1">Uncharacterized protein</fullName>
    </submittedName>
</protein>
<keyword evidence="2" id="KW-1185">Reference proteome</keyword>
<dbReference type="EMBL" id="JAESVB010000036">
    <property type="protein sequence ID" value="MCB8878449.1"/>
    <property type="molecule type" value="Genomic_DNA"/>
</dbReference>
<evidence type="ECO:0000313" key="1">
    <source>
        <dbReference type="EMBL" id="MCB8878449.1"/>
    </source>
</evidence>